<accession>A0A917G6P6</accession>
<evidence type="ECO:0000256" key="3">
    <source>
        <dbReference type="ARBA" id="ARBA00023163"/>
    </source>
</evidence>
<reference evidence="5" key="2">
    <citation type="submission" date="2020-09" db="EMBL/GenBank/DDBJ databases">
        <authorList>
            <person name="Sun Q."/>
            <person name="Zhou Y."/>
        </authorList>
    </citation>
    <scope>NUCLEOTIDE SEQUENCE</scope>
    <source>
        <strain evidence="5">CGMCC 1.15760</strain>
    </source>
</reference>
<dbReference type="Gene3D" id="1.10.10.10">
    <property type="entry name" value="Winged helix-like DNA-binding domain superfamily/Winged helix DNA-binding domain"/>
    <property type="match status" value="1"/>
</dbReference>
<dbReference type="PANTHER" id="PTHR42756">
    <property type="entry name" value="TRANSCRIPTIONAL REGULATOR, MARR"/>
    <property type="match status" value="1"/>
</dbReference>
<proteinExistence type="predicted"/>
<dbReference type="Pfam" id="PF01047">
    <property type="entry name" value="MarR"/>
    <property type="match status" value="1"/>
</dbReference>
<organism evidence="5 6">
    <name type="scientific">Lysinibacillus alkalisoli</name>
    <dbReference type="NCBI Taxonomy" id="1911548"/>
    <lineage>
        <taxon>Bacteria</taxon>
        <taxon>Bacillati</taxon>
        <taxon>Bacillota</taxon>
        <taxon>Bacilli</taxon>
        <taxon>Bacillales</taxon>
        <taxon>Bacillaceae</taxon>
        <taxon>Lysinibacillus</taxon>
    </lineage>
</organism>
<feature type="domain" description="HTH marR-type" evidence="4">
    <location>
        <begin position="1"/>
        <end position="137"/>
    </location>
</feature>
<keyword evidence="6" id="KW-1185">Reference proteome</keyword>
<dbReference type="RefSeq" id="WP_188614938.1">
    <property type="nucleotide sequence ID" value="NZ_BMJT01000006.1"/>
</dbReference>
<dbReference type="EMBL" id="BMJT01000006">
    <property type="protein sequence ID" value="GGG25617.1"/>
    <property type="molecule type" value="Genomic_DNA"/>
</dbReference>
<dbReference type="PANTHER" id="PTHR42756:SF1">
    <property type="entry name" value="TRANSCRIPTIONAL REPRESSOR OF EMRAB OPERON"/>
    <property type="match status" value="1"/>
</dbReference>
<dbReference type="PRINTS" id="PR00598">
    <property type="entry name" value="HTHMARR"/>
</dbReference>
<dbReference type="Proteomes" id="UP000616608">
    <property type="component" value="Unassembled WGS sequence"/>
</dbReference>
<sequence>MKNHTLNTLSWLRMMRFIRNSNHASQQFLQDVKLTPAQFDALAQIYHHAPLTQSELAQHLLLTEGSISRMLTRLEKDGYICRTQNWKTKTIALTNTGKMLIEKVLPQQTHFQSSLFEQALTKEEQKQLYKLLTKLHKSSEGY</sequence>
<dbReference type="AlphaFoldDB" id="A0A917G6P6"/>
<gene>
    <name evidence="5" type="ORF">GCM10007425_20290</name>
</gene>
<keyword evidence="3" id="KW-0804">Transcription</keyword>
<dbReference type="InterPro" id="IPR000835">
    <property type="entry name" value="HTH_MarR-typ"/>
</dbReference>
<protein>
    <submittedName>
        <fullName evidence="5">HTH-type transcriptional regulator</fullName>
    </submittedName>
</protein>
<comment type="caution">
    <text evidence="5">The sequence shown here is derived from an EMBL/GenBank/DDBJ whole genome shotgun (WGS) entry which is preliminary data.</text>
</comment>
<evidence type="ECO:0000256" key="2">
    <source>
        <dbReference type="ARBA" id="ARBA00023125"/>
    </source>
</evidence>
<name>A0A917G6P6_9BACI</name>
<dbReference type="GO" id="GO:0003677">
    <property type="term" value="F:DNA binding"/>
    <property type="evidence" value="ECO:0007669"/>
    <property type="project" value="UniProtKB-KW"/>
</dbReference>
<dbReference type="SMART" id="SM00347">
    <property type="entry name" value="HTH_MARR"/>
    <property type="match status" value="1"/>
</dbReference>
<keyword evidence="1" id="KW-0805">Transcription regulation</keyword>
<dbReference type="SUPFAM" id="SSF46785">
    <property type="entry name" value="Winged helix' DNA-binding domain"/>
    <property type="match status" value="1"/>
</dbReference>
<evidence type="ECO:0000313" key="5">
    <source>
        <dbReference type="EMBL" id="GGG25617.1"/>
    </source>
</evidence>
<evidence type="ECO:0000259" key="4">
    <source>
        <dbReference type="PROSITE" id="PS50995"/>
    </source>
</evidence>
<evidence type="ECO:0000313" key="6">
    <source>
        <dbReference type="Proteomes" id="UP000616608"/>
    </source>
</evidence>
<dbReference type="PROSITE" id="PS50995">
    <property type="entry name" value="HTH_MARR_2"/>
    <property type="match status" value="1"/>
</dbReference>
<dbReference type="InterPro" id="IPR036390">
    <property type="entry name" value="WH_DNA-bd_sf"/>
</dbReference>
<evidence type="ECO:0000256" key="1">
    <source>
        <dbReference type="ARBA" id="ARBA00023015"/>
    </source>
</evidence>
<dbReference type="InterPro" id="IPR036388">
    <property type="entry name" value="WH-like_DNA-bd_sf"/>
</dbReference>
<reference evidence="5" key="1">
    <citation type="journal article" date="2014" name="Int. J. Syst. Evol. Microbiol.">
        <title>Complete genome sequence of Corynebacterium casei LMG S-19264T (=DSM 44701T), isolated from a smear-ripened cheese.</title>
        <authorList>
            <consortium name="US DOE Joint Genome Institute (JGI-PGF)"/>
            <person name="Walter F."/>
            <person name="Albersmeier A."/>
            <person name="Kalinowski J."/>
            <person name="Ruckert C."/>
        </authorList>
    </citation>
    <scope>NUCLEOTIDE SEQUENCE</scope>
    <source>
        <strain evidence="5">CGMCC 1.15760</strain>
    </source>
</reference>
<dbReference type="GO" id="GO:0003700">
    <property type="term" value="F:DNA-binding transcription factor activity"/>
    <property type="evidence" value="ECO:0007669"/>
    <property type="project" value="InterPro"/>
</dbReference>
<keyword evidence="2" id="KW-0238">DNA-binding</keyword>